<keyword evidence="9" id="KW-0106">Calcium</keyword>
<feature type="transmembrane region" description="Helical" evidence="15">
    <location>
        <begin position="438"/>
        <end position="459"/>
    </location>
</feature>
<evidence type="ECO:0000256" key="9">
    <source>
        <dbReference type="ARBA" id="ARBA00022837"/>
    </source>
</evidence>
<accession>A0AAX7UUF5</accession>
<evidence type="ECO:0000256" key="11">
    <source>
        <dbReference type="ARBA" id="ARBA00023043"/>
    </source>
</evidence>
<evidence type="ECO:0000256" key="15">
    <source>
        <dbReference type="SAM" id="Phobius"/>
    </source>
</evidence>
<dbReference type="Gene3D" id="1.25.40.20">
    <property type="entry name" value="Ankyrin repeat-containing domain"/>
    <property type="match status" value="2"/>
</dbReference>
<feature type="transmembrane region" description="Helical" evidence="15">
    <location>
        <begin position="480"/>
        <end position="497"/>
    </location>
</feature>
<protein>
    <recommendedName>
        <fullName evidence="18">Ion transport domain-containing protein</fullName>
    </recommendedName>
</protein>
<dbReference type="GO" id="GO:0098703">
    <property type="term" value="P:calcium ion import across plasma membrane"/>
    <property type="evidence" value="ECO:0007669"/>
    <property type="project" value="TreeGrafter"/>
</dbReference>
<dbReference type="SUPFAM" id="SSF48403">
    <property type="entry name" value="Ankyrin repeat"/>
    <property type="match status" value="1"/>
</dbReference>
<keyword evidence="3" id="KW-1003">Cell membrane</keyword>
<dbReference type="FunFam" id="1.25.40.20:FF:000270">
    <property type="entry name" value="Transient receptor potential cation channel subfamily V member 6"/>
    <property type="match status" value="1"/>
</dbReference>
<dbReference type="Ensembl" id="ENSACLT00000083069.1">
    <property type="protein sequence ID" value="ENSACLP00000072825.1"/>
    <property type="gene ID" value="ENSACLG00000022988.2"/>
</dbReference>
<keyword evidence="11 14" id="KW-0040">ANK repeat</keyword>
<dbReference type="GO" id="GO:0005262">
    <property type="term" value="F:calcium channel activity"/>
    <property type="evidence" value="ECO:0007669"/>
    <property type="project" value="UniProtKB-KW"/>
</dbReference>
<keyword evidence="15" id="KW-1133">Transmembrane helix</keyword>
<evidence type="ECO:0000256" key="7">
    <source>
        <dbReference type="ARBA" id="ARBA00022723"/>
    </source>
</evidence>
<dbReference type="GeneTree" id="ENSGT00940000156687"/>
<evidence type="ECO:0000256" key="6">
    <source>
        <dbReference type="ARBA" id="ARBA00022673"/>
    </source>
</evidence>
<feature type="transmembrane region" description="Helical" evidence="15">
    <location>
        <begin position="412"/>
        <end position="432"/>
    </location>
</feature>
<evidence type="ECO:0000313" key="16">
    <source>
        <dbReference type="Ensembl" id="ENSACLP00000072825.1"/>
    </source>
</evidence>
<reference evidence="16" key="1">
    <citation type="submission" date="2018-05" db="EMBL/GenBank/DDBJ databases">
        <authorList>
            <person name="Datahose"/>
        </authorList>
    </citation>
    <scope>NUCLEOTIDE SEQUENCE</scope>
</reference>
<proteinExistence type="predicted"/>
<dbReference type="GO" id="GO:0005516">
    <property type="term" value="F:calmodulin binding"/>
    <property type="evidence" value="ECO:0007669"/>
    <property type="project" value="UniProtKB-KW"/>
</dbReference>
<dbReference type="AlphaFoldDB" id="A0AAX7UUF5"/>
<feature type="repeat" description="ANK" evidence="14">
    <location>
        <begin position="114"/>
        <end position="146"/>
    </location>
</feature>
<keyword evidence="13" id="KW-0407">Ion channel</keyword>
<evidence type="ECO:0000256" key="13">
    <source>
        <dbReference type="ARBA" id="ARBA00023303"/>
    </source>
</evidence>
<feature type="transmembrane region" description="Helical" evidence="15">
    <location>
        <begin position="536"/>
        <end position="557"/>
    </location>
</feature>
<dbReference type="PROSITE" id="PS50297">
    <property type="entry name" value="ANK_REP_REGION"/>
    <property type="match status" value="1"/>
</dbReference>
<reference evidence="16" key="3">
    <citation type="submission" date="2025-09" db="UniProtKB">
        <authorList>
            <consortium name="Ensembl"/>
        </authorList>
    </citation>
    <scope>IDENTIFICATION</scope>
</reference>
<keyword evidence="17" id="KW-1185">Reference proteome</keyword>
<reference evidence="16" key="2">
    <citation type="submission" date="2025-08" db="UniProtKB">
        <authorList>
            <consortium name="Ensembl"/>
        </authorList>
    </citation>
    <scope>IDENTIFICATION</scope>
</reference>
<keyword evidence="4" id="KW-0597">Phosphoprotein</keyword>
<evidence type="ECO:0000256" key="12">
    <source>
        <dbReference type="ARBA" id="ARBA00023065"/>
    </source>
</evidence>
<keyword evidence="8" id="KW-0677">Repeat</keyword>
<dbReference type="SMART" id="SM00248">
    <property type="entry name" value="ANK"/>
    <property type="match status" value="6"/>
</dbReference>
<keyword evidence="15" id="KW-0812">Transmembrane</keyword>
<evidence type="ECO:0000313" key="17">
    <source>
        <dbReference type="Proteomes" id="UP000265100"/>
    </source>
</evidence>
<evidence type="ECO:0000256" key="14">
    <source>
        <dbReference type="PROSITE-ProRule" id="PRU00023"/>
    </source>
</evidence>
<dbReference type="GO" id="GO:0046872">
    <property type="term" value="F:metal ion binding"/>
    <property type="evidence" value="ECO:0007669"/>
    <property type="project" value="UniProtKB-KW"/>
</dbReference>
<keyword evidence="2" id="KW-0813">Transport</keyword>
<evidence type="ECO:0000256" key="8">
    <source>
        <dbReference type="ARBA" id="ARBA00022737"/>
    </source>
</evidence>
<dbReference type="InterPro" id="IPR002110">
    <property type="entry name" value="Ankyrin_rpt"/>
</dbReference>
<keyword evidence="5" id="KW-0109">Calcium transport</keyword>
<keyword evidence="6" id="KW-0107">Calcium channel</keyword>
<dbReference type="PANTHER" id="PTHR10582">
    <property type="entry name" value="TRANSIENT RECEPTOR POTENTIAL ION CHANNEL PROTEIN"/>
    <property type="match status" value="1"/>
</dbReference>
<dbReference type="Proteomes" id="UP000265100">
    <property type="component" value="Chromosome 11"/>
</dbReference>
<keyword evidence="12" id="KW-0406">Ion transport</keyword>
<feature type="repeat" description="ANK" evidence="14">
    <location>
        <begin position="161"/>
        <end position="193"/>
    </location>
</feature>
<keyword evidence="7" id="KW-0479">Metal-binding</keyword>
<dbReference type="PROSITE" id="PS50088">
    <property type="entry name" value="ANK_REPEAT"/>
    <property type="match status" value="2"/>
</dbReference>
<dbReference type="PANTHER" id="PTHR10582:SF25">
    <property type="entry name" value="TRANSIENT RECEPTOR POTENTIAL CATION CHANNEL SUBFAMILY V MEMBER 6"/>
    <property type="match status" value="1"/>
</dbReference>
<evidence type="ECO:0000256" key="4">
    <source>
        <dbReference type="ARBA" id="ARBA00022553"/>
    </source>
</evidence>
<dbReference type="InterPro" id="IPR024862">
    <property type="entry name" value="TRPV"/>
</dbReference>
<dbReference type="CDD" id="cd22192">
    <property type="entry name" value="TRPV5-6"/>
    <property type="match status" value="1"/>
</dbReference>
<dbReference type="InterPro" id="IPR036770">
    <property type="entry name" value="Ankyrin_rpt-contain_sf"/>
</dbReference>
<evidence type="ECO:0008006" key="18">
    <source>
        <dbReference type="Google" id="ProtNLM"/>
    </source>
</evidence>
<dbReference type="PRINTS" id="PR01765">
    <property type="entry name" value="ECACCHANNEL"/>
</dbReference>
<organism evidence="16 17">
    <name type="scientific">Astatotilapia calliptera</name>
    <name type="common">Eastern happy</name>
    <name type="synonym">Chromis callipterus</name>
    <dbReference type="NCBI Taxonomy" id="8154"/>
    <lineage>
        <taxon>Eukaryota</taxon>
        <taxon>Metazoa</taxon>
        <taxon>Chordata</taxon>
        <taxon>Craniata</taxon>
        <taxon>Vertebrata</taxon>
        <taxon>Euteleostomi</taxon>
        <taxon>Actinopterygii</taxon>
        <taxon>Neopterygii</taxon>
        <taxon>Teleostei</taxon>
        <taxon>Neoteleostei</taxon>
        <taxon>Acanthomorphata</taxon>
        <taxon>Ovalentaria</taxon>
        <taxon>Cichlomorphae</taxon>
        <taxon>Cichliformes</taxon>
        <taxon>Cichlidae</taxon>
        <taxon>African cichlids</taxon>
        <taxon>Pseudocrenilabrinae</taxon>
        <taxon>Haplochromini</taxon>
        <taxon>Astatotilapia</taxon>
    </lineage>
</organism>
<feature type="transmembrane region" description="Helical" evidence="15">
    <location>
        <begin position="630"/>
        <end position="648"/>
    </location>
</feature>
<evidence type="ECO:0000256" key="10">
    <source>
        <dbReference type="ARBA" id="ARBA00022860"/>
    </source>
</evidence>
<dbReference type="InterPro" id="IPR008344">
    <property type="entry name" value="TRPV5/TRPV6"/>
</dbReference>
<feature type="transmembrane region" description="Helical" evidence="15">
    <location>
        <begin position="373"/>
        <end position="391"/>
    </location>
</feature>
<evidence type="ECO:0000256" key="2">
    <source>
        <dbReference type="ARBA" id="ARBA00022448"/>
    </source>
</evidence>
<keyword evidence="15" id="KW-0472">Membrane</keyword>
<evidence type="ECO:0000256" key="3">
    <source>
        <dbReference type="ARBA" id="ARBA00022475"/>
    </source>
</evidence>
<evidence type="ECO:0000256" key="5">
    <source>
        <dbReference type="ARBA" id="ARBA00022568"/>
    </source>
</evidence>
<dbReference type="GO" id="GO:0005886">
    <property type="term" value="C:plasma membrane"/>
    <property type="evidence" value="ECO:0007669"/>
    <property type="project" value="UniProtKB-SubCell"/>
</dbReference>
<dbReference type="Pfam" id="PF12796">
    <property type="entry name" value="Ank_2"/>
    <property type="match status" value="1"/>
</dbReference>
<evidence type="ECO:0000256" key="1">
    <source>
        <dbReference type="ARBA" id="ARBA00004651"/>
    </source>
</evidence>
<name>A0AAX7UUF5_ASTCA</name>
<comment type="subcellular location">
    <subcellularLocation>
        <location evidence="1">Cell membrane</location>
        <topology evidence="1">Multi-pass membrane protein</topology>
    </subcellularLocation>
</comment>
<sequence>MSPSLARSAPSELNHWWSQLKFRLQNKKGWNEMLDETFLLYTKGVNDIPLFYAAKNNSAGCIKKLLGCVSSCSGSLGETALHVAVMNDNLDAAVALMDGAPDLINEPMTSELFQGITPLHIAVVNQNIDLVRHLISRGGDVSTPRVTGLYFRKRIGGLMYCGEHILSFAACAGNMDIISMVIDAGASTRIQDYKGNTVLHILVLQPNKNIACQVIDLIMARDAELDQQVPLDMVPNSRGLTPFKLAAKEGNTVIFQHLVNKRRVVQWSLGPLTSHLYDLSEIDSWADSMSVLEVIVASQQKEARKILEVTPVRQLVSLKWNLFVKSELKYLNCTHVYCCLTHWNYTTSDADKTVWVQKTLKESYTTHGDNVRLAGEIISVIGAFVILVLEIPDILRVGAKRYFGQTALGGPFHVILISYACLVVLLCVFRACEVQREAEVMAVCLVLGWCNVMFFARGFEMLGPYVITIQKIIFGDLTKFMWLISIVLFAFSTFYMTQEVDSLPAYRSYPISLFSQFELSVGLIDLPVDHTIPIPAIVHVLHCTSSLVSHILLLNLLTAMMSDTQWRVGQERDELWRTQVVATTLMLERRLPRCLWPRLGVCGLNYGLKECWYLSQTGSLYRNDSHSSCHAIKCSILFFLLSFLYYFHTS</sequence>
<keyword evidence="10" id="KW-0112">Calmodulin-binding</keyword>